<accession>A0AAV1P458</accession>
<dbReference type="FunFam" id="1.10.418.10:FF:000009">
    <property type="entry name" value="smoothelin isoform X2"/>
    <property type="match status" value="1"/>
</dbReference>
<dbReference type="InterPro" id="IPR050540">
    <property type="entry name" value="F-actin_Monoox_Mical"/>
</dbReference>
<feature type="domain" description="Calponin-homology (CH)" evidence="5">
    <location>
        <begin position="907"/>
        <end position="1013"/>
    </location>
</feature>
<dbReference type="AlphaFoldDB" id="A0AAV1P458"/>
<feature type="compositionally biased region" description="Polar residues" evidence="4">
    <location>
        <begin position="500"/>
        <end position="512"/>
    </location>
</feature>
<feature type="compositionally biased region" description="Low complexity" evidence="4">
    <location>
        <begin position="802"/>
        <end position="818"/>
    </location>
</feature>
<dbReference type="Gene3D" id="1.10.418.10">
    <property type="entry name" value="Calponin-like domain"/>
    <property type="match status" value="1"/>
</dbReference>
<dbReference type="Proteomes" id="UP001314229">
    <property type="component" value="Unassembled WGS sequence"/>
</dbReference>
<evidence type="ECO:0000256" key="4">
    <source>
        <dbReference type="SAM" id="MobiDB-lite"/>
    </source>
</evidence>
<comment type="caution">
    <text evidence="6">The sequence shown here is derived from an EMBL/GenBank/DDBJ whole genome shotgun (WGS) entry which is preliminary data.</text>
</comment>
<dbReference type="Pfam" id="PF00307">
    <property type="entry name" value="CH"/>
    <property type="match status" value="1"/>
</dbReference>
<dbReference type="InterPro" id="IPR001715">
    <property type="entry name" value="CH_dom"/>
</dbReference>
<organism evidence="6 7">
    <name type="scientific">Scomber scombrus</name>
    <name type="common">Atlantic mackerel</name>
    <name type="synonym">Scomber vernalis</name>
    <dbReference type="NCBI Taxonomy" id="13677"/>
    <lineage>
        <taxon>Eukaryota</taxon>
        <taxon>Metazoa</taxon>
        <taxon>Chordata</taxon>
        <taxon>Craniata</taxon>
        <taxon>Vertebrata</taxon>
        <taxon>Euteleostomi</taxon>
        <taxon>Actinopterygii</taxon>
        <taxon>Neopterygii</taxon>
        <taxon>Teleostei</taxon>
        <taxon>Neoteleostei</taxon>
        <taxon>Acanthomorphata</taxon>
        <taxon>Pelagiaria</taxon>
        <taxon>Scombriformes</taxon>
        <taxon>Scombridae</taxon>
        <taxon>Scomber</taxon>
    </lineage>
</organism>
<feature type="compositionally biased region" description="Low complexity" evidence="4">
    <location>
        <begin position="781"/>
        <end position="790"/>
    </location>
</feature>
<dbReference type="SUPFAM" id="SSF47576">
    <property type="entry name" value="Calponin-homology domain, CH-domain"/>
    <property type="match status" value="1"/>
</dbReference>
<comment type="similarity">
    <text evidence="3">Belongs to the smoothelin family.</text>
</comment>
<evidence type="ECO:0000256" key="3">
    <source>
        <dbReference type="ARBA" id="ARBA00061655"/>
    </source>
</evidence>
<feature type="compositionally biased region" description="Polar residues" evidence="4">
    <location>
        <begin position="332"/>
        <end position="349"/>
    </location>
</feature>
<name>A0AAV1P458_SCOSC</name>
<feature type="compositionally biased region" description="Polar residues" evidence="4">
    <location>
        <begin position="761"/>
        <end position="773"/>
    </location>
</feature>
<sequence length="1024" mass="112398">MEAALASKRFRPTRLKQQEDKENQHRSESSDTLDVLSGKLQSIQDIDELTTMLRTASEYEERKMIRAAIRQIRDEQLQGAVERGKIPGRCIEPENVELQSNMGTGEKERESRGEQEHTRSPIRELRGQQTQQSRELQSIGSNSGMVLVLDHLAKDDDSGPLLIQPQREAVTAEPDLVLSHRQRSDSTASDRSGTSVHSRYNLDSVAPEKSLGSAYRARLDSGASDRSQGSSHRGRLDSGASERSISSQSYVRQRLGSDVSDSGVRLRLGSGASDSVGLLSRKRTDSGTSDQSVSMSSEERGPAEEVEAVTSGSAYSTDSESDSRKQGPTDLKAQSSKDCSTNQDQQDGTVLSRKDPEKILLNGTAKGKTDFLKQKITVNSDLPVPHGKAKDSAPEKKDVKVEQFNRTNSVRDRMRKFTEPSQSLNVPALKKTPQRNGAASSSGGQTRLSRATELFTQTAASLSTSGDRPARPRVDFTSHTSGSASQSQATPQPRGVANKPLSSVSQSQNSMGGTRHPAEKDVHASSNSKEDRTPGRAAGQQVTQGEEDPDMKTFLTIEIKDGRTTTSSPRTNIVPITTMTPRITTNTLGQRAELTLGLRATPFKISTSSLSSGSSIKMETEPVVACEPVFSAGPSVQVACHVPAIPNGSTTQAKPEEHSGKLTAEQLAAIEDEELLDKMLDESKDFEERKMIRAAMRDLRKKKREAKLGCTQEEIDQREKERDTRLQELRQQREERAQKGRPGAGAGEVVMRKVEKAADGSTLSQVTKTNRFAQSDDGSRSTRSTVVESSYVQKTDRGTVQSKSYSFSSSTSSSSSSSNTNKKVGSVFDREDDTSSRSGGLAAVERKQAERRKELMRAQTLPKTSAMQARKAMIEKLEKEGGGPGNQAVAKVNKVQRSTSFGVPNANSIKQMLLDWCRAKTRSYEHVDIQNFSSSWSNGMAFCALVHNFFPESFDYDSLSPSNRRQNFEVAFSTAEKLVDCPQLLDVDDMVKMREPDWKCVYTYLQEFYRGLVTKGLVKTKNSS</sequence>
<evidence type="ECO:0000259" key="5">
    <source>
        <dbReference type="PROSITE" id="PS50021"/>
    </source>
</evidence>
<keyword evidence="7" id="KW-1185">Reference proteome</keyword>
<gene>
    <name evidence="6" type="ORF">FSCOSCO3_A023563</name>
</gene>
<keyword evidence="1" id="KW-0597">Phosphoprotein</keyword>
<feature type="compositionally biased region" description="Polar residues" evidence="4">
    <location>
        <begin position="185"/>
        <end position="198"/>
    </location>
</feature>
<feature type="region of interest" description="Disordered" evidence="4">
    <location>
        <begin position="172"/>
        <end position="358"/>
    </location>
</feature>
<evidence type="ECO:0000313" key="6">
    <source>
        <dbReference type="EMBL" id="CAK6966495.1"/>
    </source>
</evidence>
<feature type="compositionally biased region" description="Polar residues" evidence="4">
    <location>
        <begin position="127"/>
        <end position="139"/>
    </location>
</feature>
<feature type="compositionally biased region" description="Polar residues" evidence="4">
    <location>
        <begin position="241"/>
        <end position="251"/>
    </location>
</feature>
<feature type="compositionally biased region" description="Basic and acidic residues" evidence="4">
    <location>
        <begin position="844"/>
        <end position="856"/>
    </location>
</feature>
<dbReference type="SMART" id="SM00033">
    <property type="entry name" value="CH"/>
    <property type="match status" value="1"/>
</dbReference>
<dbReference type="PROSITE" id="PS50021">
    <property type="entry name" value="CH"/>
    <property type="match status" value="1"/>
</dbReference>
<dbReference type="PANTHER" id="PTHR23167:SF52">
    <property type="entry name" value="SMOOTHELIN"/>
    <property type="match status" value="1"/>
</dbReference>
<evidence type="ECO:0000256" key="1">
    <source>
        <dbReference type="ARBA" id="ARBA00022553"/>
    </source>
</evidence>
<dbReference type="Pfam" id="PF12510">
    <property type="entry name" value="Smoothelin"/>
    <property type="match status" value="2"/>
</dbReference>
<dbReference type="InterPro" id="IPR036872">
    <property type="entry name" value="CH_dom_sf"/>
</dbReference>
<feature type="compositionally biased region" description="Basic and acidic residues" evidence="4">
    <location>
        <begin position="516"/>
        <end position="534"/>
    </location>
</feature>
<feature type="region of interest" description="Disordered" evidence="4">
    <location>
        <begin position="94"/>
        <end position="139"/>
    </location>
</feature>
<feature type="compositionally biased region" description="Basic and acidic residues" evidence="4">
    <location>
        <begin position="105"/>
        <end position="126"/>
    </location>
</feature>
<evidence type="ECO:0000256" key="2">
    <source>
        <dbReference type="ARBA" id="ARBA00023054"/>
    </source>
</evidence>
<feature type="region of interest" description="Disordered" evidence="4">
    <location>
        <begin position="1"/>
        <end position="33"/>
    </location>
</feature>
<feature type="compositionally biased region" description="Basic and acidic residues" evidence="4">
    <location>
        <begin position="16"/>
        <end position="29"/>
    </location>
</feature>
<reference evidence="6 7" key="1">
    <citation type="submission" date="2024-01" db="EMBL/GenBank/DDBJ databases">
        <authorList>
            <person name="Alioto T."/>
            <person name="Alioto T."/>
            <person name="Gomez Garrido J."/>
        </authorList>
    </citation>
    <scope>NUCLEOTIDE SEQUENCE [LARGE SCALE GENOMIC DNA]</scope>
</reference>
<feature type="compositionally biased region" description="Polar residues" evidence="4">
    <location>
        <begin position="434"/>
        <end position="466"/>
    </location>
</feature>
<feature type="compositionally biased region" description="Basic and acidic residues" evidence="4">
    <location>
        <begin position="388"/>
        <end position="418"/>
    </location>
</feature>
<keyword evidence="2" id="KW-0175">Coiled coil</keyword>
<dbReference type="CDD" id="cd21259">
    <property type="entry name" value="CH_SMTNB"/>
    <property type="match status" value="1"/>
</dbReference>
<feature type="compositionally biased region" description="Polar residues" evidence="4">
    <location>
        <begin position="286"/>
        <end position="296"/>
    </location>
</feature>
<dbReference type="PANTHER" id="PTHR23167">
    <property type="entry name" value="CALPONIN HOMOLOGY DOMAIN-CONTAINING PROTEIN DDB_G0272472-RELATED"/>
    <property type="match status" value="1"/>
</dbReference>
<dbReference type="EMBL" id="CAWUFR010000094">
    <property type="protein sequence ID" value="CAK6966495.1"/>
    <property type="molecule type" value="Genomic_DNA"/>
</dbReference>
<protein>
    <submittedName>
        <fullName evidence="6">Smoothelin isoform X2</fullName>
    </submittedName>
</protein>
<feature type="region of interest" description="Disordered" evidence="4">
    <location>
        <begin position="380"/>
        <end position="552"/>
    </location>
</feature>
<feature type="region of interest" description="Disordered" evidence="4">
    <location>
        <begin position="757"/>
        <end position="870"/>
    </location>
</feature>
<feature type="compositionally biased region" description="Polar residues" evidence="4">
    <location>
        <begin position="477"/>
        <end position="491"/>
    </location>
</feature>
<evidence type="ECO:0000313" key="7">
    <source>
        <dbReference type="Proteomes" id="UP001314229"/>
    </source>
</evidence>
<dbReference type="InterPro" id="IPR022189">
    <property type="entry name" value="SMTN"/>
</dbReference>
<proteinExistence type="inferred from homology"/>